<dbReference type="SUPFAM" id="SSF109854">
    <property type="entry name" value="DinB/YfiT-like putative metalloenzymes"/>
    <property type="match status" value="1"/>
</dbReference>
<dbReference type="Gene3D" id="1.20.120.450">
    <property type="entry name" value="dinb family like domain"/>
    <property type="match status" value="1"/>
</dbReference>
<name>A0ABS2CVW6_9FLAO</name>
<organism evidence="1 2">
    <name type="scientific">Flavobacterium macrobrachii</name>
    <dbReference type="NCBI Taxonomy" id="591204"/>
    <lineage>
        <taxon>Bacteria</taxon>
        <taxon>Pseudomonadati</taxon>
        <taxon>Bacteroidota</taxon>
        <taxon>Flavobacteriia</taxon>
        <taxon>Flavobacteriales</taxon>
        <taxon>Flavobacteriaceae</taxon>
        <taxon>Flavobacterium</taxon>
    </lineage>
</organism>
<sequence>MQELKELIHQLENHIAVENKLNAKVSKVVVGWHIDHSLRLITAVINGLKKSNPDEFKKTFSLKKKILFGLGFFPRGKAKAPKYVRTYEPITENDLVLMVQSAKKSVEEIPSLHPDSFITHPLFGDLKLKETIYFIKLHTKHHIKIIEDIIKK</sequence>
<accession>A0ABS2CVW6</accession>
<evidence type="ECO:0000313" key="2">
    <source>
        <dbReference type="Proteomes" id="UP000759529"/>
    </source>
</evidence>
<dbReference type="Proteomes" id="UP000759529">
    <property type="component" value="Unassembled WGS sequence"/>
</dbReference>
<protein>
    <submittedName>
        <fullName evidence="1">DUF1569 domain-containing protein</fullName>
    </submittedName>
</protein>
<proteinExistence type="predicted"/>
<dbReference type="InterPro" id="IPR034660">
    <property type="entry name" value="DinB/YfiT-like"/>
</dbReference>
<dbReference type="RefSeq" id="WP_187657239.1">
    <property type="nucleotide sequence ID" value="NZ_JACSOD020000467.1"/>
</dbReference>
<dbReference type="EMBL" id="JACSOD020000467">
    <property type="protein sequence ID" value="MBM6499103.1"/>
    <property type="molecule type" value="Genomic_DNA"/>
</dbReference>
<keyword evidence="2" id="KW-1185">Reference proteome</keyword>
<gene>
    <name evidence="1" type="ORF">H9X54_007285</name>
</gene>
<reference evidence="1 2" key="1">
    <citation type="submission" date="2021-02" db="EMBL/GenBank/DDBJ databases">
        <authorList>
            <person name="Jung H.S."/>
            <person name="Chun B.H."/>
            <person name="Jeon C.O."/>
        </authorList>
    </citation>
    <scope>NUCLEOTIDE SEQUENCE [LARGE SCALE GENOMIC DNA]</scope>
    <source>
        <strain evidence="1 2">LMG 25203</strain>
    </source>
</reference>
<evidence type="ECO:0000313" key="1">
    <source>
        <dbReference type="EMBL" id="MBM6499103.1"/>
    </source>
</evidence>
<comment type="caution">
    <text evidence="1">The sequence shown here is derived from an EMBL/GenBank/DDBJ whole genome shotgun (WGS) entry which is preliminary data.</text>
</comment>